<evidence type="ECO:0000256" key="5">
    <source>
        <dbReference type="ARBA" id="ARBA00023004"/>
    </source>
</evidence>
<keyword evidence="3 7" id="KW-0561">Oxygen transport</keyword>
<organism evidence="12">
    <name type="scientific">Haemadipsa zeylanica</name>
    <dbReference type="NCBI Taxonomy" id="73399"/>
    <lineage>
        <taxon>Eukaryota</taxon>
        <taxon>Metazoa</taxon>
        <taxon>Spiralia</taxon>
        <taxon>Lophotrochozoa</taxon>
        <taxon>Annelida</taxon>
        <taxon>Clitellata</taxon>
        <taxon>Hirudinea</taxon>
        <taxon>Hirudinida</taxon>
        <taxon>Hirudiniformes</taxon>
        <taxon>Haemadipsidae</taxon>
        <taxon>Haemadipsa</taxon>
    </lineage>
</organism>
<evidence type="ECO:0000256" key="7">
    <source>
        <dbReference type="PIRNR" id="PIRNR036517"/>
    </source>
</evidence>
<dbReference type="InterPro" id="IPR044399">
    <property type="entry name" value="Mb-like_M"/>
</dbReference>
<dbReference type="PROSITE" id="PS01033">
    <property type="entry name" value="GLOBIN"/>
    <property type="match status" value="1"/>
</dbReference>
<dbReference type="CDD" id="cd01040">
    <property type="entry name" value="Mb-like"/>
    <property type="match status" value="1"/>
</dbReference>
<proteinExistence type="evidence at transcript level"/>
<evidence type="ECO:0000256" key="4">
    <source>
        <dbReference type="ARBA" id="ARBA00022723"/>
    </source>
</evidence>
<dbReference type="AlphaFoldDB" id="Q75ZP4"/>
<dbReference type="Pfam" id="PF00042">
    <property type="entry name" value="Globin"/>
    <property type="match status" value="1"/>
</dbReference>
<dbReference type="InterPro" id="IPR000971">
    <property type="entry name" value="Globin"/>
</dbReference>
<feature type="domain" description="Globin" evidence="11">
    <location>
        <begin position="5"/>
        <end position="150"/>
    </location>
</feature>
<feature type="disulfide bond" evidence="9">
    <location>
        <begin position="6"/>
        <end position="137"/>
    </location>
</feature>
<reference evidence="12" key="1">
    <citation type="journal article" date="2004" name="Comp. Biochem. Physiol. B, Biochem. Mol. Biol.">
        <title>The complete amino acid sequences of four globins from the land leech Haemadipsa zeylanica var. japonica.</title>
        <authorList>
            <person name="Shishikura F."/>
        </authorList>
    </citation>
    <scope>NUCLEOTIDE SEQUENCE</scope>
</reference>
<name>Q75ZP4_9ANNE</name>
<dbReference type="InterPro" id="IPR012292">
    <property type="entry name" value="Globin/Proto"/>
</dbReference>
<dbReference type="Gene3D" id="1.10.490.10">
    <property type="entry name" value="Globins"/>
    <property type="match status" value="1"/>
</dbReference>
<keyword evidence="1 7" id="KW-0813">Transport</keyword>
<accession>Q75ZP4</accession>
<evidence type="ECO:0000313" key="12">
    <source>
        <dbReference type="EMBL" id="BAC84992.1"/>
    </source>
</evidence>
<evidence type="ECO:0000256" key="6">
    <source>
        <dbReference type="ARBA" id="ARBA00023157"/>
    </source>
</evidence>
<dbReference type="GO" id="GO:0005576">
    <property type="term" value="C:extracellular region"/>
    <property type="evidence" value="ECO:0007669"/>
    <property type="project" value="UniProtKB-UniRule"/>
</dbReference>
<protein>
    <recommendedName>
        <fullName evidence="7">Extracellular globin</fullName>
    </recommendedName>
</protein>
<dbReference type="GO" id="GO:0005344">
    <property type="term" value="F:oxygen carrier activity"/>
    <property type="evidence" value="ECO:0007669"/>
    <property type="project" value="UniProtKB-UniRule"/>
</dbReference>
<dbReference type="SUPFAM" id="SSF46458">
    <property type="entry name" value="Globin-like"/>
    <property type="match status" value="1"/>
</dbReference>
<keyword evidence="6 9" id="KW-1015">Disulfide bond</keyword>
<evidence type="ECO:0000256" key="9">
    <source>
        <dbReference type="PIRSR" id="PIRSR036517-2"/>
    </source>
</evidence>
<comment type="similarity">
    <text evidence="7 10">Belongs to the globin family.</text>
</comment>
<keyword evidence="5 7" id="KW-0408">Iron</keyword>
<evidence type="ECO:0000256" key="2">
    <source>
        <dbReference type="ARBA" id="ARBA00022617"/>
    </source>
</evidence>
<dbReference type="EMBL" id="AB119125">
    <property type="protein sequence ID" value="BAC84992.1"/>
    <property type="molecule type" value="mRNA"/>
</dbReference>
<keyword evidence="4 7" id="KW-0479">Metal-binding</keyword>
<sequence>MADYHCSIEDIRDIQHDWQFTWGDASLDARIVFGQAVFKKLIELDSSVVEPLKGVHVEDPNSLTFKNHVLRVLNGLDNLINLFDEQGVLVSQLNHLSQQHKERAGVNAAHFKAFARAFIDVLEVSGNCPNLDAWKGCLAALGHRISLQLKK</sequence>
<keyword evidence="2 7" id="KW-0349">Heme</keyword>
<evidence type="ECO:0000256" key="3">
    <source>
        <dbReference type="ARBA" id="ARBA00022621"/>
    </source>
</evidence>
<dbReference type="InterPro" id="IPR009050">
    <property type="entry name" value="Globin-like_sf"/>
</dbReference>
<reference evidence="12" key="2">
    <citation type="journal article" date="2004" name="Micron">
        <title>Leech hemoglobin: primary structures of four kinds of globins from Haemadipsa zeylanica var. japonica.</title>
        <authorList>
            <person name="Shishikura F."/>
        </authorList>
    </citation>
    <scope>NUCLEOTIDE SEQUENCE</scope>
</reference>
<dbReference type="InterPro" id="IPR014610">
    <property type="entry name" value="Haemoglobin_extracell"/>
</dbReference>
<evidence type="ECO:0000259" key="11">
    <source>
        <dbReference type="PROSITE" id="PS01033"/>
    </source>
</evidence>
<dbReference type="GO" id="GO:0005506">
    <property type="term" value="F:iron ion binding"/>
    <property type="evidence" value="ECO:0007669"/>
    <property type="project" value="UniProtKB-UniRule"/>
</dbReference>
<evidence type="ECO:0000256" key="8">
    <source>
        <dbReference type="PIRSR" id="PIRSR036517-1"/>
    </source>
</evidence>
<evidence type="ECO:0000256" key="1">
    <source>
        <dbReference type="ARBA" id="ARBA00022448"/>
    </source>
</evidence>
<feature type="binding site" description="proximal binding residue" evidence="8">
    <location>
        <position position="100"/>
    </location>
    <ligand>
        <name>heme b</name>
        <dbReference type="ChEBI" id="CHEBI:60344"/>
    </ligand>
    <ligandPart>
        <name>Fe</name>
        <dbReference type="ChEBI" id="CHEBI:18248"/>
    </ligandPart>
</feature>
<dbReference type="PIRSF" id="PIRSF036517">
    <property type="entry name" value="Ext_hemo"/>
    <property type="match status" value="1"/>
</dbReference>
<dbReference type="GO" id="GO:0019825">
    <property type="term" value="F:oxygen binding"/>
    <property type="evidence" value="ECO:0007669"/>
    <property type="project" value="UniProtKB-UniRule"/>
</dbReference>
<dbReference type="GO" id="GO:0005833">
    <property type="term" value="C:hemoglobin complex"/>
    <property type="evidence" value="ECO:0007669"/>
    <property type="project" value="UniProtKB-UniRule"/>
</dbReference>
<evidence type="ECO:0000256" key="10">
    <source>
        <dbReference type="RuleBase" id="RU000356"/>
    </source>
</evidence>
<dbReference type="GO" id="GO:0020037">
    <property type="term" value="F:heme binding"/>
    <property type="evidence" value="ECO:0007669"/>
    <property type="project" value="UniProtKB-UniRule"/>
</dbReference>